<protein>
    <recommendedName>
        <fullName evidence="6">Exopolyphosphatase</fullName>
        <ecNumber evidence="5">3.6.1.11</ecNumber>
    </recommendedName>
</protein>
<evidence type="ECO:0000313" key="14">
    <source>
        <dbReference type="EMBL" id="ERL49794.1"/>
    </source>
</evidence>
<evidence type="ECO:0000256" key="1">
    <source>
        <dbReference type="ARBA" id="ARBA00001946"/>
    </source>
</evidence>
<dbReference type="Gene3D" id="3.30.420.150">
    <property type="entry name" value="Exopolyphosphatase. Domain 2"/>
    <property type="match status" value="1"/>
</dbReference>
<accession>W1N2T7</accession>
<dbReference type="Gene3D" id="1.10.3210.10">
    <property type="entry name" value="Hypothetical protein af1432"/>
    <property type="match status" value="1"/>
</dbReference>
<evidence type="ECO:0000256" key="5">
    <source>
        <dbReference type="ARBA" id="ARBA00012451"/>
    </source>
</evidence>
<comment type="cofactor">
    <cofactor evidence="1">
        <name>Mg(2+)</name>
        <dbReference type="ChEBI" id="CHEBI:18420"/>
    </cofactor>
</comment>
<dbReference type="SUPFAM" id="SSF109604">
    <property type="entry name" value="HD-domain/PDEase-like"/>
    <property type="match status" value="1"/>
</dbReference>
<comment type="subunit">
    <text evidence="4">Homodimer.</text>
</comment>
<evidence type="ECO:0000259" key="13">
    <source>
        <dbReference type="Pfam" id="PF21447"/>
    </source>
</evidence>
<gene>
    <name evidence="14" type="ORF">BJB45_01355</name>
</gene>
<keyword evidence="15" id="KW-1185">Reference proteome</keyword>
<dbReference type="GO" id="GO:0004309">
    <property type="term" value="F:exopolyphosphatase activity"/>
    <property type="evidence" value="ECO:0007669"/>
    <property type="project" value="UniProtKB-EC"/>
</dbReference>
<dbReference type="PANTHER" id="PTHR30005:SF14">
    <property type="entry name" value="EXOPOLYPHOSPHATASE"/>
    <property type="match status" value="1"/>
</dbReference>
<dbReference type="InterPro" id="IPR050273">
    <property type="entry name" value="GppA/Ppx_hydrolase"/>
</dbReference>
<dbReference type="Gene3D" id="3.30.420.40">
    <property type="match status" value="1"/>
</dbReference>
<dbReference type="FunFam" id="3.30.420.40:FF:000023">
    <property type="entry name" value="Guanosine-5'-triphosphate,3'-diphosphate pyrophosphatase"/>
    <property type="match status" value="1"/>
</dbReference>
<dbReference type="OrthoDB" id="9793035at2"/>
<feature type="domain" description="Ppx/GppA phosphatase N-terminal" evidence="12">
    <location>
        <begin position="39"/>
        <end position="320"/>
    </location>
</feature>
<dbReference type="InterPro" id="IPR003695">
    <property type="entry name" value="Ppx_GppA_N"/>
</dbReference>
<comment type="caution">
    <text evidence="14">The sequence shown here is derived from an EMBL/GenBank/DDBJ whole genome shotgun (WGS) entry which is preliminary data.</text>
</comment>
<keyword evidence="7" id="KW-1003">Cell membrane</keyword>
<reference evidence="14 15" key="1">
    <citation type="submission" date="2013-08" db="EMBL/GenBank/DDBJ databases">
        <title>draft genome of Halomonas huanghegensis, strain BJGMM-B45T.</title>
        <authorList>
            <person name="Miao C."/>
            <person name="Wan Y."/>
            <person name="Jin W."/>
        </authorList>
    </citation>
    <scope>NUCLEOTIDE SEQUENCE [LARGE SCALE GENOMIC DNA]</scope>
    <source>
        <strain evidence="14 15">BJGMM-B45</strain>
    </source>
</reference>
<evidence type="ECO:0000259" key="12">
    <source>
        <dbReference type="Pfam" id="PF02541"/>
    </source>
</evidence>
<evidence type="ECO:0000256" key="11">
    <source>
        <dbReference type="SAM" id="MobiDB-lite"/>
    </source>
</evidence>
<dbReference type="EC" id="3.6.1.11" evidence="5"/>
<dbReference type="InterPro" id="IPR043129">
    <property type="entry name" value="ATPase_NBD"/>
</dbReference>
<evidence type="ECO:0000256" key="10">
    <source>
        <dbReference type="ARBA" id="ARBA00047607"/>
    </source>
</evidence>
<feature type="region of interest" description="Disordered" evidence="11">
    <location>
        <begin position="1"/>
        <end position="20"/>
    </location>
</feature>
<dbReference type="Proteomes" id="UP000019113">
    <property type="component" value="Unassembled WGS sequence"/>
</dbReference>
<dbReference type="eggNOG" id="COG0248">
    <property type="taxonomic scope" value="Bacteria"/>
</dbReference>
<comment type="catalytic activity">
    <reaction evidence="10">
        <text>[phosphate](n) + H2O = [phosphate](n-1) + phosphate + H(+)</text>
        <dbReference type="Rhea" id="RHEA:21528"/>
        <dbReference type="Rhea" id="RHEA-COMP:9859"/>
        <dbReference type="Rhea" id="RHEA-COMP:14279"/>
        <dbReference type="ChEBI" id="CHEBI:15377"/>
        <dbReference type="ChEBI" id="CHEBI:15378"/>
        <dbReference type="ChEBI" id="CHEBI:16838"/>
        <dbReference type="ChEBI" id="CHEBI:43474"/>
        <dbReference type="EC" id="3.6.1.11"/>
    </reaction>
</comment>
<keyword evidence="9" id="KW-0472">Membrane</keyword>
<dbReference type="GO" id="GO:0005886">
    <property type="term" value="C:plasma membrane"/>
    <property type="evidence" value="ECO:0007669"/>
    <property type="project" value="UniProtKB-SubCell"/>
</dbReference>
<evidence type="ECO:0000256" key="4">
    <source>
        <dbReference type="ARBA" id="ARBA00011738"/>
    </source>
</evidence>
<keyword evidence="8" id="KW-0378">Hydrolase</keyword>
<dbReference type="AlphaFoldDB" id="W1N2T7"/>
<name>W1N2T7_9GAMM</name>
<proteinExistence type="inferred from homology"/>
<dbReference type="PIRSF" id="PIRSF001267">
    <property type="entry name" value="Pyrophosphatase_GppA_Ppx"/>
    <property type="match status" value="1"/>
</dbReference>
<sequence>MTQPTDTLSALRDSPGETPSDPARLAAIDLGSNSFHLLVANYQDDRLQVVARLGEKVQLAAGLDDDGMLSDEAISRALDCLNRFAPFIEDIPTSRLRVVGTNALRDAENSQQFIDRAEAMLGARIEIIAGREEARLIYLGAAHALAESGRRLIVDIGGGSTEFIIGEQFEPRALESLRMGCVTYTRQFFADGEITEKRMRQAELAALSELANIRRPYLKLGWDDPVGSSGTIKAAAAVLAAAGDAPEGVITRDGLALLRKRLIKCRQLDKVDMEGLKADRSRVFPAGIAILSATFEAFDLEQMRFADGALREGVLYDMAGRNSPEDSRLKSLEMLARCYGVDTRQADNVAATAKALLNQVRHAWQIDDDQARFLDWACWMHEIGQAISHNQFHRHGAYLLEHSDLSGFSRPEQRLLAFLVRAHRRKFPLKEWQALPVSEQTSHQRLARLLRLAVLLNHSRPETPPEVPRLETDGESLRLTIESSDEPGLMMTDLEQEARYMTNTDFGFALQVESMEQQRKTPASG</sequence>
<dbReference type="EMBL" id="AVBC01000039">
    <property type="protein sequence ID" value="ERL49794.1"/>
    <property type="molecule type" value="Genomic_DNA"/>
</dbReference>
<dbReference type="KEGG" id="hhu:AR456_02900"/>
<dbReference type="Pfam" id="PF21447">
    <property type="entry name" value="Ppx-GppA_III"/>
    <property type="match status" value="1"/>
</dbReference>
<evidence type="ECO:0000256" key="7">
    <source>
        <dbReference type="ARBA" id="ARBA00022475"/>
    </source>
</evidence>
<evidence type="ECO:0000313" key="15">
    <source>
        <dbReference type="Proteomes" id="UP000019113"/>
    </source>
</evidence>
<dbReference type="GO" id="GO:0006798">
    <property type="term" value="P:polyphosphate catabolic process"/>
    <property type="evidence" value="ECO:0007669"/>
    <property type="project" value="TreeGrafter"/>
</dbReference>
<dbReference type="InterPro" id="IPR048950">
    <property type="entry name" value="Ppx_GppA_C"/>
</dbReference>
<dbReference type="STRING" id="1178482.AR456_02900"/>
<dbReference type="CDD" id="cd24053">
    <property type="entry name" value="ASKHA_NBD_EcPPX-GppA-like"/>
    <property type="match status" value="1"/>
</dbReference>
<evidence type="ECO:0000256" key="6">
    <source>
        <dbReference type="ARBA" id="ARBA00020416"/>
    </source>
</evidence>
<dbReference type="InterPro" id="IPR022371">
    <property type="entry name" value="Exopolyphosphatase"/>
</dbReference>
<dbReference type="PANTHER" id="PTHR30005">
    <property type="entry name" value="EXOPOLYPHOSPHATASE"/>
    <property type="match status" value="1"/>
</dbReference>
<comment type="subcellular location">
    <subcellularLocation>
        <location evidence="2">Cell membrane</location>
        <topology evidence="2">Peripheral membrane protein</topology>
    </subcellularLocation>
</comment>
<dbReference type="NCBIfam" id="TIGR03706">
    <property type="entry name" value="exo_poly_only"/>
    <property type="match status" value="1"/>
</dbReference>
<organism evidence="14 15">
    <name type="scientific">Halomonas huangheensis</name>
    <dbReference type="NCBI Taxonomy" id="1178482"/>
    <lineage>
        <taxon>Bacteria</taxon>
        <taxon>Pseudomonadati</taxon>
        <taxon>Pseudomonadota</taxon>
        <taxon>Gammaproteobacteria</taxon>
        <taxon>Oceanospirillales</taxon>
        <taxon>Halomonadaceae</taxon>
        <taxon>Halomonas</taxon>
    </lineage>
</organism>
<evidence type="ECO:0000256" key="2">
    <source>
        <dbReference type="ARBA" id="ARBA00004202"/>
    </source>
</evidence>
<dbReference type="Pfam" id="PF02541">
    <property type="entry name" value="Ppx-GppA"/>
    <property type="match status" value="1"/>
</dbReference>
<evidence type="ECO:0000256" key="8">
    <source>
        <dbReference type="ARBA" id="ARBA00022801"/>
    </source>
</evidence>
<dbReference type="SUPFAM" id="SSF53067">
    <property type="entry name" value="Actin-like ATPase domain"/>
    <property type="match status" value="2"/>
</dbReference>
<comment type="similarity">
    <text evidence="3">Belongs to the GppA/Ppx family.</text>
</comment>
<feature type="domain" description="Ppx/GppA phosphatase C-terminal" evidence="13">
    <location>
        <begin position="328"/>
        <end position="497"/>
    </location>
</feature>
<dbReference type="PATRIC" id="fig|1178482.3.peg.2889"/>
<dbReference type="FunFam" id="3.30.420.150:FF:000001">
    <property type="entry name" value="Guanosine-5'-triphosphate,3'-diphosphate pyrophosphatase"/>
    <property type="match status" value="1"/>
</dbReference>
<dbReference type="RefSeq" id="WP_021819841.1">
    <property type="nucleotide sequence ID" value="NZ_AVBC01000039.1"/>
</dbReference>
<evidence type="ECO:0000256" key="3">
    <source>
        <dbReference type="ARBA" id="ARBA00007125"/>
    </source>
</evidence>
<evidence type="ECO:0000256" key="9">
    <source>
        <dbReference type="ARBA" id="ARBA00023136"/>
    </source>
</evidence>
<dbReference type="InterPro" id="IPR030673">
    <property type="entry name" value="PyroPPase_GppA_Ppx"/>
</dbReference>